<sequence length="213" mass="23908">MIIELPVTGVFTTNSYFLIDSESNHAFLIDPGAEASKLLNYIRENNLIIEKILITHGHFDHIGAVKEISEALNIPVYVHEDGKKYIQNTIWNLSSSCGQDITIEATNYMKNNDLIKLEANSKIKLRVIYVAGHTLDGVVFYSENEKAAFVGDSIYNGEIGISDYYGGDLVTLLTEVKHKILTMPEDTVLYPGHGQTTTVRRVKNTNSYFRMSD</sequence>
<dbReference type="InterPro" id="IPR036866">
    <property type="entry name" value="RibonucZ/Hydroxyglut_hydro"/>
</dbReference>
<dbReference type="PANTHER" id="PTHR46233">
    <property type="entry name" value="HYDROXYACYLGLUTATHIONE HYDROLASE GLOC"/>
    <property type="match status" value="1"/>
</dbReference>
<dbReference type="InterPro" id="IPR051453">
    <property type="entry name" value="MBL_Glyoxalase_II"/>
</dbReference>
<proteinExistence type="predicted"/>
<feature type="domain" description="Metallo-beta-lactamase" evidence="5">
    <location>
        <begin position="12"/>
        <end position="193"/>
    </location>
</feature>
<dbReference type="GO" id="GO:0046872">
    <property type="term" value="F:metal ion binding"/>
    <property type="evidence" value="ECO:0007669"/>
    <property type="project" value="UniProtKB-KW"/>
</dbReference>
<organism evidence="6 7">
    <name type="scientific">Clostridium estertheticum</name>
    <dbReference type="NCBI Taxonomy" id="238834"/>
    <lineage>
        <taxon>Bacteria</taxon>
        <taxon>Bacillati</taxon>
        <taxon>Bacillota</taxon>
        <taxon>Clostridia</taxon>
        <taxon>Eubacteriales</taxon>
        <taxon>Clostridiaceae</taxon>
        <taxon>Clostridium</taxon>
    </lineage>
</organism>
<evidence type="ECO:0000256" key="3">
    <source>
        <dbReference type="ARBA" id="ARBA00022801"/>
    </source>
</evidence>
<dbReference type="Pfam" id="PF00753">
    <property type="entry name" value="Lactamase_B"/>
    <property type="match status" value="1"/>
</dbReference>
<keyword evidence="3 6" id="KW-0378">Hydrolase</keyword>
<dbReference type="PANTHER" id="PTHR46233:SF3">
    <property type="entry name" value="HYDROXYACYLGLUTATHIONE HYDROLASE GLOC"/>
    <property type="match status" value="1"/>
</dbReference>
<dbReference type="SUPFAM" id="SSF56281">
    <property type="entry name" value="Metallo-hydrolase/oxidoreductase"/>
    <property type="match status" value="1"/>
</dbReference>
<evidence type="ECO:0000256" key="4">
    <source>
        <dbReference type="ARBA" id="ARBA00022833"/>
    </source>
</evidence>
<dbReference type="InterPro" id="IPR001279">
    <property type="entry name" value="Metallo-B-lactamas"/>
</dbReference>
<dbReference type="GO" id="GO:0016787">
    <property type="term" value="F:hydrolase activity"/>
    <property type="evidence" value="ECO:0007669"/>
    <property type="project" value="UniProtKB-KW"/>
</dbReference>
<gene>
    <name evidence="6" type="ORF">HLQ16_15895</name>
</gene>
<reference evidence="6 7" key="1">
    <citation type="submission" date="2020-05" db="EMBL/GenBank/DDBJ databases">
        <title>Complete genome of Clostridium estertheticum subspecies estertheticum, isolated from Vacuum packed lamb meat from New Zealand imported to Switzerland.</title>
        <authorList>
            <person name="Wambui J."/>
            <person name="Stevens M.J.A."/>
            <person name="Stephan R."/>
        </authorList>
    </citation>
    <scope>NUCLEOTIDE SEQUENCE [LARGE SCALE GENOMIC DNA]</scope>
    <source>
        <strain evidence="6 7">CEST001</strain>
    </source>
</reference>
<protein>
    <submittedName>
        <fullName evidence="6">MBL fold metallo-hydrolase</fullName>
    </submittedName>
</protein>
<evidence type="ECO:0000313" key="7">
    <source>
        <dbReference type="Proteomes" id="UP000531659"/>
    </source>
</evidence>
<evidence type="ECO:0000256" key="1">
    <source>
        <dbReference type="ARBA" id="ARBA00001947"/>
    </source>
</evidence>
<evidence type="ECO:0000256" key="2">
    <source>
        <dbReference type="ARBA" id="ARBA00022723"/>
    </source>
</evidence>
<keyword evidence="2" id="KW-0479">Metal-binding</keyword>
<accession>A0A7Y3T143</accession>
<dbReference type="CDD" id="cd06262">
    <property type="entry name" value="metallo-hydrolase-like_MBL-fold"/>
    <property type="match status" value="1"/>
</dbReference>
<dbReference type="EMBL" id="JABEYB010000012">
    <property type="protein sequence ID" value="NNU77419.1"/>
    <property type="molecule type" value="Genomic_DNA"/>
</dbReference>
<comment type="caution">
    <text evidence="6">The sequence shown here is derived from an EMBL/GenBank/DDBJ whole genome shotgun (WGS) entry which is preliminary data.</text>
</comment>
<dbReference type="SMART" id="SM00849">
    <property type="entry name" value="Lactamase_B"/>
    <property type="match status" value="1"/>
</dbReference>
<dbReference type="Gene3D" id="3.60.15.10">
    <property type="entry name" value="Ribonuclease Z/Hydroxyacylglutathione hydrolase-like"/>
    <property type="match status" value="1"/>
</dbReference>
<dbReference type="Proteomes" id="UP000531659">
    <property type="component" value="Unassembled WGS sequence"/>
</dbReference>
<keyword evidence="4" id="KW-0862">Zinc</keyword>
<dbReference type="AlphaFoldDB" id="A0A7Y3T143"/>
<evidence type="ECO:0000313" key="6">
    <source>
        <dbReference type="EMBL" id="NNU77419.1"/>
    </source>
</evidence>
<dbReference type="RefSeq" id="WP_171298062.1">
    <property type="nucleotide sequence ID" value="NZ_CP087098.1"/>
</dbReference>
<name>A0A7Y3T143_9CLOT</name>
<evidence type="ECO:0000259" key="5">
    <source>
        <dbReference type="SMART" id="SM00849"/>
    </source>
</evidence>
<comment type="cofactor">
    <cofactor evidence="1">
        <name>Zn(2+)</name>
        <dbReference type="ChEBI" id="CHEBI:29105"/>
    </cofactor>
</comment>